<comment type="cofactor">
    <cofactor evidence="1">
        <name>pyridoxal 5'-phosphate</name>
        <dbReference type="ChEBI" id="CHEBI:597326"/>
    </cofactor>
</comment>
<protein>
    <submittedName>
        <fullName evidence="2">Glutamate-1-semialdehyde 2,1-aminomutase</fullName>
        <ecNumber evidence="2">5.4.3.8</ecNumber>
    </submittedName>
</protein>
<gene>
    <name evidence="2" type="ORF">AVDCRST_MAG82-974</name>
</gene>
<dbReference type="Gene3D" id="3.90.1150.10">
    <property type="entry name" value="Aspartate Aminotransferase, domain 1"/>
    <property type="match status" value="1"/>
</dbReference>
<dbReference type="AlphaFoldDB" id="A0A6J4PEC5"/>
<dbReference type="PANTHER" id="PTHR43713">
    <property type="entry name" value="GLUTAMATE-1-SEMIALDEHYDE 2,1-AMINOMUTASE"/>
    <property type="match status" value="1"/>
</dbReference>
<dbReference type="SUPFAM" id="SSF53383">
    <property type="entry name" value="PLP-dependent transferases"/>
    <property type="match status" value="1"/>
</dbReference>
<reference evidence="2" key="1">
    <citation type="submission" date="2020-02" db="EMBL/GenBank/DDBJ databases">
        <authorList>
            <person name="Meier V. D."/>
        </authorList>
    </citation>
    <scope>NUCLEOTIDE SEQUENCE</scope>
    <source>
        <strain evidence="2">AVDCRST_MAG82</strain>
    </source>
</reference>
<dbReference type="EMBL" id="CADCVA010000130">
    <property type="protein sequence ID" value="CAA9413979.1"/>
    <property type="molecule type" value="Genomic_DNA"/>
</dbReference>
<dbReference type="EC" id="5.4.3.8" evidence="2"/>
<organism evidence="2">
    <name type="scientific">uncultured Rubrobacteraceae bacterium</name>
    <dbReference type="NCBI Taxonomy" id="349277"/>
    <lineage>
        <taxon>Bacteria</taxon>
        <taxon>Bacillati</taxon>
        <taxon>Actinomycetota</taxon>
        <taxon>Rubrobacteria</taxon>
        <taxon>Rubrobacterales</taxon>
        <taxon>Rubrobacteraceae</taxon>
        <taxon>environmental samples</taxon>
    </lineage>
</organism>
<accession>A0A6J4PEC5</accession>
<keyword evidence="2" id="KW-0413">Isomerase</keyword>
<dbReference type="PANTHER" id="PTHR43713:SF3">
    <property type="entry name" value="GLUTAMATE-1-SEMIALDEHYDE 2,1-AMINOMUTASE 1, CHLOROPLASTIC-RELATED"/>
    <property type="match status" value="1"/>
</dbReference>
<dbReference type="InterPro" id="IPR015422">
    <property type="entry name" value="PyrdxlP-dep_Trfase_small"/>
</dbReference>
<proteinExistence type="predicted"/>
<sequence>MVSIFFTEGPVTDFGSAARSDTKAFKDFFWHMLGRGIYLAPSQYEAGFISFVHSEEDLNKTFEAALEWFAGTPVERG</sequence>
<dbReference type="InterPro" id="IPR015424">
    <property type="entry name" value="PyrdxlP-dep_Trfase"/>
</dbReference>
<evidence type="ECO:0000256" key="1">
    <source>
        <dbReference type="ARBA" id="ARBA00001933"/>
    </source>
</evidence>
<evidence type="ECO:0000313" key="2">
    <source>
        <dbReference type="EMBL" id="CAA9413979.1"/>
    </source>
</evidence>
<name>A0A6J4PEC5_9ACTN</name>
<dbReference type="GO" id="GO:0042286">
    <property type="term" value="F:glutamate-1-semialdehyde 2,1-aminomutase activity"/>
    <property type="evidence" value="ECO:0007669"/>
    <property type="project" value="UniProtKB-EC"/>
</dbReference>